<accession>A0A6N9HM85</accession>
<evidence type="ECO:0000313" key="2">
    <source>
        <dbReference type="Proteomes" id="UP000448575"/>
    </source>
</evidence>
<name>A0A6N9HM85_9BURK</name>
<keyword evidence="2" id="KW-1185">Reference proteome</keyword>
<comment type="caution">
    <text evidence="1">The sequence shown here is derived from an EMBL/GenBank/DDBJ whole genome shotgun (WGS) entry which is preliminary data.</text>
</comment>
<sequence>MTIYIKKLCNAFITDAIVNRRLGGTAARNVEAIGSLMGGLWVGGTVTVSAEALDWVPNGMNQALHDKLEPVHIPLADVRTVRRVFGILTGIVVVELEDGGEFRFRCFNARAVAVNMSDLLPSQLISA</sequence>
<reference evidence="1 2" key="1">
    <citation type="submission" date="2019-12" db="EMBL/GenBank/DDBJ databases">
        <title>Novel species isolated from a subtropical stream in China.</title>
        <authorList>
            <person name="Lu H."/>
        </authorList>
    </citation>
    <scope>NUCLEOTIDE SEQUENCE [LARGE SCALE GENOMIC DNA]</scope>
    <source>
        <strain evidence="1 2">DS3</strain>
    </source>
</reference>
<proteinExistence type="predicted"/>
<evidence type="ECO:0000313" key="1">
    <source>
        <dbReference type="EMBL" id="MYN04801.1"/>
    </source>
</evidence>
<dbReference type="EMBL" id="WWCJ01000021">
    <property type="protein sequence ID" value="MYN04801.1"/>
    <property type="molecule type" value="Genomic_DNA"/>
</dbReference>
<dbReference type="AlphaFoldDB" id="A0A6N9HM85"/>
<gene>
    <name evidence="1" type="ORF">GTP41_22150</name>
</gene>
<protein>
    <submittedName>
        <fullName evidence="1">Uncharacterized protein</fullName>
    </submittedName>
</protein>
<organism evidence="1 2">
    <name type="scientific">Pseudoduganella guangdongensis</name>
    <dbReference type="NCBI Taxonomy" id="2692179"/>
    <lineage>
        <taxon>Bacteria</taxon>
        <taxon>Pseudomonadati</taxon>
        <taxon>Pseudomonadota</taxon>
        <taxon>Betaproteobacteria</taxon>
        <taxon>Burkholderiales</taxon>
        <taxon>Oxalobacteraceae</taxon>
        <taxon>Telluria group</taxon>
        <taxon>Pseudoduganella</taxon>
    </lineage>
</organism>
<dbReference type="RefSeq" id="WP_161027756.1">
    <property type="nucleotide sequence ID" value="NZ_WWCJ01000021.1"/>
</dbReference>
<dbReference type="Proteomes" id="UP000448575">
    <property type="component" value="Unassembled WGS sequence"/>
</dbReference>